<dbReference type="CTD" id="80775"/>
<feature type="transmembrane region" description="Helical" evidence="4">
    <location>
        <begin position="163"/>
        <end position="182"/>
    </location>
</feature>
<dbReference type="InterPro" id="IPR026620">
    <property type="entry name" value="TMEM177"/>
</dbReference>
<keyword evidence="4" id="KW-0472">Membrane</keyword>
<dbReference type="Ensembl" id="ENSSFOT00015064265.1">
    <property type="protein sequence ID" value="ENSSFOP00015077427.1"/>
    <property type="gene ID" value="ENSSFOG00015024422.1"/>
</dbReference>
<feature type="transmembrane region" description="Helical" evidence="4">
    <location>
        <begin position="194"/>
        <end position="215"/>
    </location>
</feature>
<accession>A0A8C9WQW8</accession>
<dbReference type="GO" id="GO:0016020">
    <property type="term" value="C:membrane"/>
    <property type="evidence" value="ECO:0007669"/>
    <property type="project" value="TreeGrafter"/>
</dbReference>
<keyword evidence="4" id="KW-1133">Transmembrane helix</keyword>
<evidence type="ECO:0000256" key="3">
    <source>
        <dbReference type="ARBA" id="ARBA00014595"/>
    </source>
</evidence>
<comment type="similarity">
    <text evidence="2">Belongs to the TMEM177 family.</text>
</comment>
<dbReference type="Proteomes" id="UP000694397">
    <property type="component" value="Chromosome 21"/>
</dbReference>
<dbReference type="GeneID" id="108941955"/>
<gene>
    <name evidence="5" type="primary">TMEM177</name>
    <name evidence="5" type="synonym">tmem177</name>
</gene>
<evidence type="ECO:0000256" key="1">
    <source>
        <dbReference type="ARBA" id="ARBA00003998"/>
    </source>
</evidence>
<dbReference type="PANTHER" id="PTHR21824:SF4">
    <property type="entry name" value="TRANSMEMBRANE PROTEIN 177"/>
    <property type="match status" value="1"/>
</dbReference>
<reference evidence="5 6" key="1">
    <citation type="submission" date="2019-04" db="EMBL/GenBank/DDBJ databases">
        <authorList>
            <consortium name="Wellcome Sanger Institute Data Sharing"/>
        </authorList>
    </citation>
    <scope>NUCLEOTIDE SEQUENCE [LARGE SCALE GENOMIC DNA]</scope>
</reference>
<protein>
    <recommendedName>
        <fullName evidence="3">Transmembrane protein 177</fullName>
    </recommendedName>
</protein>
<dbReference type="GeneTree" id="ENSGT00390000010354"/>
<evidence type="ECO:0000256" key="2">
    <source>
        <dbReference type="ARBA" id="ARBA00005794"/>
    </source>
</evidence>
<name>A0A8C9WQW8_SCLFO</name>
<dbReference type="OrthoDB" id="110174at2759"/>
<proteinExistence type="inferred from homology"/>
<sequence length="303" mass="32863">MTCRFQKYRTGLPITGCGGLFSVNMLYHVFPEHTYRKVYQAWSEGQPANFSEKLEETFQGVLKDMGIHSPQNYMAFAAFGFHPVGASVPWLPSGVRVGLPANFNSTPDNMVGITNRVVLINGKPVEWESTSGAALKEALMFSPEAQRFALARKVAWLQDSGPLLHATVAPACLAGACAYGVGVKQVFGLYGGSAVLRAVVSLLALALGAVSYVLASGAVSQRLDCRSDWCAASLSQDYAKGGLEFYDKLLSRNRTLRTLMGPKGKQMYAPNGNLFPASLLMLRHAPYTTRRDKITSLLKDGKA</sequence>
<evidence type="ECO:0000256" key="4">
    <source>
        <dbReference type="SAM" id="Phobius"/>
    </source>
</evidence>
<dbReference type="PANTHER" id="PTHR21824">
    <property type="entry name" value="TRANSMEMBRANE PROTEIN 177"/>
    <property type="match status" value="1"/>
</dbReference>
<evidence type="ECO:0000313" key="5">
    <source>
        <dbReference type="Ensembl" id="ENSSFOP00015077427.1"/>
    </source>
</evidence>
<dbReference type="AlphaFoldDB" id="A0A8C9WQW8"/>
<comment type="function">
    <text evidence="1">Plays a role in the early steps of cytochrome c oxidase subunit II (MT-CO2/COX2) maturation and is required for the stabilization of COX20 and the newly synthesized MT-CO2/COX2 protein.</text>
</comment>
<reference evidence="5" key="3">
    <citation type="submission" date="2025-09" db="UniProtKB">
        <authorList>
            <consortium name="Ensembl"/>
        </authorList>
    </citation>
    <scope>IDENTIFICATION</scope>
</reference>
<organism evidence="5 6">
    <name type="scientific">Scleropages formosus</name>
    <name type="common">Asian bonytongue</name>
    <name type="synonym">Osteoglossum formosum</name>
    <dbReference type="NCBI Taxonomy" id="113540"/>
    <lineage>
        <taxon>Eukaryota</taxon>
        <taxon>Metazoa</taxon>
        <taxon>Chordata</taxon>
        <taxon>Craniata</taxon>
        <taxon>Vertebrata</taxon>
        <taxon>Euteleostomi</taxon>
        <taxon>Actinopterygii</taxon>
        <taxon>Neopterygii</taxon>
        <taxon>Teleostei</taxon>
        <taxon>Osteoglossocephala</taxon>
        <taxon>Osteoglossomorpha</taxon>
        <taxon>Osteoglossiformes</taxon>
        <taxon>Osteoglossidae</taxon>
        <taxon>Scleropages</taxon>
    </lineage>
</organism>
<reference evidence="5" key="2">
    <citation type="submission" date="2025-08" db="UniProtKB">
        <authorList>
            <consortium name="Ensembl"/>
        </authorList>
    </citation>
    <scope>IDENTIFICATION</scope>
</reference>
<evidence type="ECO:0000313" key="6">
    <source>
        <dbReference type="Proteomes" id="UP000694397"/>
    </source>
</evidence>
<dbReference type="KEGG" id="sfm:108941955"/>
<dbReference type="RefSeq" id="XP_018620408.1">
    <property type="nucleotide sequence ID" value="XM_018764892.2"/>
</dbReference>
<keyword evidence="4" id="KW-0812">Transmembrane</keyword>
<keyword evidence="6" id="KW-1185">Reference proteome</keyword>